<evidence type="ECO:0000259" key="8">
    <source>
        <dbReference type="Pfam" id="PF07559"/>
    </source>
</evidence>
<evidence type="ECO:0000313" key="11">
    <source>
        <dbReference type="Proteomes" id="UP000032566"/>
    </source>
</evidence>
<dbReference type="Proteomes" id="UP000032566">
    <property type="component" value="Unassembled WGS sequence"/>
</dbReference>
<evidence type="ECO:0000256" key="5">
    <source>
        <dbReference type="RuleBase" id="RU362116"/>
    </source>
</evidence>
<dbReference type="InterPro" id="IPR020013">
    <property type="entry name" value="Flagellar_FlgE/F/G"/>
</dbReference>
<dbReference type="PANTHER" id="PTHR30435:SF1">
    <property type="entry name" value="FLAGELLAR HOOK PROTEIN FLGE"/>
    <property type="match status" value="1"/>
</dbReference>
<sequence length="485" mass="51204">MSFQQGLSGLNAASKNLDVIGHNIANSNTVGFKASRAEFAEMVASAIGSTGGSSTGIGVETANVAQQFTQGNLNITGNSMDVAINGNGFFMLKLPDQTQAYTRAGNFKLDKVGNMVTNDGAQILGYTVNPVTGQRTSTEPVPMVFPTSQPIPAKQTENIVLGMNLDARAPDADGDPTATPPIPATPRATYGTSLNVYDTQGVATAVNVYFEKQGSNTWEIYDKLDDPKANPPVVGRFVGKMEMDGNGNILGMTQPATYDADGNPITGNKISRKADGTFETTPVTWAWTPVLDTSTPPKTIDWTSVETLGTPVAGPATFDFKLALTVDPSKANPNNPPTTFSVDLDLSKTTQFGAKFAVSELTQDGYASGELTGINIENNGMIMTRYSNGVTRAEGQLALASFRNTQGLASIGGNNWVETFESGQPVKGAATDGSFGSLRSGALEDSNVDLTAELVNMMTAQRAYQANAQTIKTQDQVMSTLVNLR</sequence>
<dbReference type="InterPro" id="IPR001444">
    <property type="entry name" value="Flag_bb_rod_N"/>
</dbReference>
<gene>
    <name evidence="10" type="ORF">RP29_05650</name>
</gene>
<dbReference type="GO" id="GO:0009425">
    <property type="term" value="C:bacterial-type flagellum basal body"/>
    <property type="evidence" value="ECO:0007669"/>
    <property type="project" value="UniProtKB-SubCell"/>
</dbReference>
<dbReference type="STRING" id="80878.RP29_05650"/>
<dbReference type="GO" id="GO:0009424">
    <property type="term" value="C:bacterial-type flagellum hook"/>
    <property type="evidence" value="ECO:0007669"/>
    <property type="project" value="TreeGrafter"/>
</dbReference>
<dbReference type="EMBL" id="JXYQ01000013">
    <property type="protein sequence ID" value="KJA11430.1"/>
    <property type="molecule type" value="Genomic_DNA"/>
</dbReference>
<comment type="subcellular location">
    <subcellularLocation>
        <location evidence="1 5">Bacterial flagellum basal body</location>
    </subcellularLocation>
</comment>
<dbReference type="Pfam" id="PF06429">
    <property type="entry name" value="Flg_bbr_C"/>
    <property type="match status" value="1"/>
</dbReference>
<dbReference type="GO" id="GO:0071978">
    <property type="term" value="P:bacterial-type flagellum-dependent swarming motility"/>
    <property type="evidence" value="ECO:0007669"/>
    <property type="project" value="TreeGrafter"/>
</dbReference>
<feature type="domain" description="Flagellar basal body rod protein N-terminal" evidence="6">
    <location>
        <begin position="6"/>
        <end position="33"/>
    </location>
</feature>
<dbReference type="NCBIfam" id="TIGR03506">
    <property type="entry name" value="FlgEFG_subfam"/>
    <property type="match status" value="1"/>
</dbReference>
<dbReference type="InterPro" id="IPR037058">
    <property type="entry name" value="Falgellar_hook_FlgE_sf"/>
</dbReference>
<keyword evidence="10" id="KW-0969">Cilium</keyword>
<name>A0A0D7KAW9_9BURK</name>
<organism evidence="10 11">
    <name type="scientific">Acidovorax temperans</name>
    <dbReference type="NCBI Taxonomy" id="80878"/>
    <lineage>
        <taxon>Bacteria</taxon>
        <taxon>Pseudomonadati</taxon>
        <taxon>Pseudomonadota</taxon>
        <taxon>Betaproteobacteria</taxon>
        <taxon>Burkholderiales</taxon>
        <taxon>Comamonadaceae</taxon>
        <taxon>Acidovorax</taxon>
    </lineage>
</organism>
<dbReference type="RefSeq" id="WP_044396660.1">
    <property type="nucleotide sequence ID" value="NZ_JXYQ01000013.1"/>
</dbReference>
<comment type="similarity">
    <text evidence="2 5">Belongs to the flagella basal body rod proteins family.</text>
</comment>
<dbReference type="Pfam" id="PF22692">
    <property type="entry name" value="LlgE_F_G_D1"/>
    <property type="match status" value="1"/>
</dbReference>
<keyword evidence="11" id="KW-1185">Reference proteome</keyword>
<evidence type="ECO:0000256" key="2">
    <source>
        <dbReference type="ARBA" id="ARBA00009677"/>
    </source>
</evidence>
<dbReference type="GO" id="GO:0005829">
    <property type="term" value="C:cytosol"/>
    <property type="evidence" value="ECO:0007669"/>
    <property type="project" value="TreeGrafter"/>
</dbReference>
<dbReference type="PANTHER" id="PTHR30435">
    <property type="entry name" value="FLAGELLAR PROTEIN"/>
    <property type="match status" value="1"/>
</dbReference>
<evidence type="ECO:0000259" key="7">
    <source>
        <dbReference type="Pfam" id="PF06429"/>
    </source>
</evidence>
<dbReference type="Pfam" id="PF00460">
    <property type="entry name" value="Flg_bb_rod"/>
    <property type="match status" value="1"/>
</dbReference>
<feature type="domain" description="Flagellar hook protein FlgE/F/G-like D1" evidence="9">
    <location>
        <begin position="83"/>
        <end position="125"/>
    </location>
</feature>
<dbReference type="InterPro" id="IPR011491">
    <property type="entry name" value="FlgE_D2"/>
</dbReference>
<evidence type="ECO:0000256" key="4">
    <source>
        <dbReference type="ARBA" id="ARBA00023143"/>
    </source>
</evidence>
<protein>
    <recommendedName>
        <fullName evidence="3 5">Flagellar hook protein FlgE</fullName>
    </recommendedName>
</protein>
<evidence type="ECO:0000256" key="1">
    <source>
        <dbReference type="ARBA" id="ARBA00004117"/>
    </source>
</evidence>
<dbReference type="InterPro" id="IPR037925">
    <property type="entry name" value="FlgE/F/G-like"/>
</dbReference>
<dbReference type="SUPFAM" id="SSF117143">
    <property type="entry name" value="Flagellar hook protein flgE"/>
    <property type="match status" value="1"/>
</dbReference>
<dbReference type="InterPro" id="IPR010930">
    <property type="entry name" value="Flg_bb/hook_C_dom"/>
</dbReference>
<proteinExistence type="inferred from homology"/>
<evidence type="ECO:0000313" key="10">
    <source>
        <dbReference type="EMBL" id="KJA11430.1"/>
    </source>
</evidence>
<evidence type="ECO:0000259" key="9">
    <source>
        <dbReference type="Pfam" id="PF22692"/>
    </source>
</evidence>
<keyword evidence="10" id="KW-0282">Flagellum</keyword>
<accession>A0A0D7KAW9</accession>
<keyword evidence="10" id="KW-0966">Cell projection</keyword>
<feature type="domain" description="Flagellar hook protein FlgE D2" evidence="8">
    <location>
        <begin position="164"/>
        <end position="366"/>
    </location>
</feature>
<dbReference type="Gene3D" id="2.60.98.20">
    <property type="entry name" value="Flagellar hook protein FlgE"/>
    <property type="match status" value="1"/>
</dbReference>
<feature type="domain" description="Flagellar basal-body/hook protein C-terminal" evidence="7">
    <location>
        <begin position="439"/>
        <end position="484"/>
    </location>
</feature>
<dbReference type="Pfam" id="PF07559">
    <property type="entry name" value="FlgE_D2"/>
    <property type="match status" value="1"/>
</dbReference>
<evidence type="ECO:0000256" key="3">
    <source>
        <dbReference type="ARBA" id="ARBA00019015"/>
    </source>
</evidence>
<evidence type="ECO:0000259" key="6">
    <source>
        <dbReference type="Pfam" id="PF00460"/>
    </source>
</evidence>
<dbReference type="InterPro" id="IPR053967">
    <property type="entry name" value="LlgE_F_G-like_D1"/>
</dbReference>
<comment type="function">
    <text evidence="5">A flexible structure which links the flagellar filament to the drive apparatus in the basal body.</text>
</comment>
<dbReference type="AlphaFoldDB" id="A0A0D7KAW9"/>
<keyword evidence="4 5" id="KW-0975">Bacterial flagellum</keyword>
<reference evidence="10 11" key="1">
    <citation type="submission" date="2014-12" db="EMBL/GenBank/DDBJ databases">
        <title>Isolation of bacteria from lake water.</title>
        <authorList>
            <person name="Sheng K.-Y."/>
            <person name="Chin P.-S."/>
            <person name="Chan K.-G."/>
            <person name="Tan G.S."/>
        </authorList>
    </citation>
    <scope>NUCLEOTIDE SEQUENCE [LARGE SCALE GENOMIC DNA]</scope>
    <source>
        <strain evidence="10 11">KY4</strain>
    </source>
</reference>
<dbReference type="NCBIfam" id="NF004238">
    <property type="entry name" value="PRK05682.1-1"/>
    <property type="match status" value="1"/>
</dbReference>
<comment type="caution">
    <text evidence="10">The sequence shown here is derived from an EMBL/GenBank/DDBJ whole genome shotgun (WGS) entry which is preliminary data.</text>
</comment>
<dbReference type="OrthoDB" id="8578401at2"/>
<dbReference type="PATRIC" id="fig|80878.5.peg.432"/>